<feature type="domain" description="CoA-binding" evidence="1">
    <location>
        <begin position="1"/>
        <end position="91"/>
    </location>
</feature>
<sequence>MAWYHDRSLHPVPITPSRSTIQLQNISYDCIPSPLALADPTQTSLSIVTPPVITRDILKQAHQVGVPAVWLQPGSFDNEDLEYAKKAFNAAVGGLEQAPGQEGWYVLVNGDQALDVARGGSKNHENL</sequence>
<evidence type="ECO:0000313" key="2">
    <source>
        <dbReference type="EMBL" id="MDI1488815.1"/>
    </source>
</evidence>
<dbReference type="Gene3D" id="3.40.50.720">
    <property type="entry name" value="NAD(P)-binding Rossmann-like Domain"/>
    <property type="match status" value="1"/>
</dbReference>
<dbReference type="Pfam" id="PF13380">
    <property type="entry name" value="CoA_binding_2"/>
    <property type="match status" value="1"/>
</dbReference>
<name>A0AA43QLS5_9LECA</name>
<gene>
    <name evidence="2" type="ORF">OHK93_008091</name>
</gene>
<dbReference type="PANTHER" id="PTHR33303:SF2">
    <property type="entry name" value="COA-BINDING DOMAIN-CONTAINING PROTEIN"/>
    <property type="match status" value="1"/>
</dbReference>
<dbReference type="InterPro" id="IPR036291">
    <property type="entry name" value="NAD(P)-bd_dom_sf"/>
</dbReference>
<dbReference type="PANTHER" id="PTHR33303">
    <property type="entry name" value="CYTOPLASMIC PROTEIN-RELATED"/>
    <property type="match status" value="1"/>
</dbReference>
<evidence type="ECO:0000313" key="3">
    <source>
        <dbReference type="Proteomes" id="UP001161017"/>
    </source>
</evidence>
<dbReference type="Proteomes" id="UP001161017">
    <property type="component" value="Unassembled WGS sequence"/>
</dbReference>
<comment type="caution">
    <text evidence="2">The sequence shown here is derived from an EMBL/GenBank/DDBJ whole genome shotgun (WGS) entry which is preliminary data.</text>
</comment>
<protein>
    <recommendedName>
        <fullName evidence="1">CoA-binding domain-containing protein</fullName>
    </recommendedName>
</protein>
<dbReference type="InterPro" id="IPR003781">
    <property type="entry name" value="CoA-bd"/>
</dbReference>
<keyword evidence="3" id="KW-1185">Reference proteome</keyword>
<accession>A0AA43QLS5</accession>
<reference evidence="2" key="1">
    <citation type="journal article" date="2023" name="Genome Biol. Evol.">
        <title>First Whole Genome Sequence and Flow Cytometry Genome Size Data for the Lichen-Forming Fungus Ramalina farinacea (Ascomycota).</title>
        <authorList>
            <person name="Llewellyn T."/>
            <person name="Mian S."/>
            <person name="Hill R."/>
            <person name="Leitch I.J."/>
            <person name="Gaya E."/>
        </authorList>
    </citation>
    <scope>NUCLEOTIDE SEQUENCE</scope>
    <source>
        <strain evidence="2">LIQ254RAFAR</strain>
    </source>
</reference>
<dbReference type="SUPFAM" id="SSF51735">
    <property type="entry name" value="NAD(P)-binding Rossmann-fold domains"/>
    <property type="match status" value="1"/>
</dbReference>
<dbReference type="AlphaFoldDB" id="A0AA43QLS5"/>
<proteinExistence type="predicted"/>
<organism evidence="2 3">
    <name type="scientific">Ramalina farinacea</name>
    <dbReference type="NCBI Taxonomy" id="258253"/>
    <lineage>
        <taxon>Eukaryota</taxon>
        <taxon>Fungi</taxon>
        <taxon>Dikarya</taxon>
        <taxon>Ascomycota</taxon>
        <taxon>Pezizomycotina</taxon>
        <taxon>Lecanoromycetes</taxon>
        <taxon>OSLEUM clade</taxon>
        <taxon>Lecanoromycetidae</taxon>
        <taxon>Lecanorales</taxon>
        <taxon>Lecanorineae</taxon>
        <taxon>Ramalinaceae</taxon>
        <taxon>Ramalina</taxon>
    </lineage>
</organism>
<evidence type="ECO:0000259" key="1">
    <source>
        <dbReference type="Pfam" id="PF13380"/>
    </source>
</evidence>
<dbReference type="EMBL" id="JAPUFD010000008">
    <property type="protein sequence ID" value="MDI1488815.1"/>
    <property type="molecule type" value="Genomic_DNA"/>
</dbReference>